<dbReference type="STRING" id="590646.G3B3C1"/>
<comment type="subunit">
    <text evidence="3">Interacts with ERF2.</text>
</comment>
<gene>
    <name evidence="8" type="ORF">CANTEDRAFT_104714</name>
</gene>
<dbReference type="InterPro" id="IPR019383">
    <property type="entry name" value="Golgin_A_7/ERF4"/>
</dbReference>
<dbReference type="HOGENOM" id="CLU_087349_0_0_1"/>
<evidence type="ECO:0000313" key="8">
    <source>
        <dbReference type="EMBL" id="EGV64134.1"/>
    </source>
</evidence>
<dbReference type="AlphaFoldDB" id="G3B3C1"/>
<reference evidence="8 9" key="1">
    <citation type="journal article" date="2011" name="Proc. Natl. Acad. Sci. U.S.A.">
        <title>Comparative genomics of xylose-fermenting fungi for enhanced biofuel production.</title>
        <authorList>
            <person name="Wohlbach D.J."/>
            <person name="Kuo A."/>
            <person name="Sato T.K."/>
            <person name="Potts K.M."/>
            <person name="Salamov A.A."/>
            <person name="LaButti K.M."/>
            <person name="Sun H."/>
            <person name="Clum A."/>
            <person name="Pangilinan J.L."/>
            <person name="Lindquist E.A."/>
            <person name="Lucas S."/>
            <person name="Lapidus A."/>
            <person name="Jin M."/>
            <person name="Gunawan C."/>
            <person name="Balan V."/>
            <person name="Dale B.E."/>
            <person name="Jeffries T.W."/>
            <person name="Zinkel R."/>
            <person name="Barry K.W."/>
            <person name="Grigoriev I.V."/>
            <person name="Gasch A.P."/>
        </authorList>
    </citation>
    <scope>NUCLEOTIDE SEQUENCE [LARGE SCALE GENOMIC DNA]</scope>
    <source>
        <strain evidence="9">ATCC 10573 / BCRC 21748 / CBS 615 / JCM 9827 / NBRC 10315 / NRRL Y-1498 / VKM Y-70</strain>
    </source>
</reference>
<dbReference type="Proteomes" id="UP000000707">
    <property type="component" value="Unassembled WGS sequence"/>
</dbReference>
<dbReference type="PANTHER" id="PTHR13254:SF0">
    <property type="entry name" value="GOLGIN SUBFAMILY A MEMBER 7_ERF4 DOMAIN-CONTAINING PROTEIN"/>
    <property type="match status" value="1"/>
</dbReference>
<comment type="similarity">
    <text evidence="2">Belongs to the ERF4 family.</text>
</comment>
<comment type="subcellular location">
    <subcellularLocation>
        <location evidence="1">Endoplasmic reticulum membrane</location>
        <topology evidence="1">Peripheral membrane protein</topology>
    </subcellularLocation>
</comment>
<evidence type="ECO:0000256" key="3">
    <source>
        <dbReference type="ARBA" id="ARBA00011396"/>
    </source>
</evidence>
<dbReference type="KEGG" id="cten:18245750"/>
<evidence type="ECO:0000256" key="1">
    <source>
        <dbReference type="ARBA" id="ARBA00004406"/>
    </source>
</evidence>
<dbReference type="OrthoDB" id="5377273at2759"/>
<evidence type="ECO:0000256" key="2">
    <source>
        <dbReference type="ARBA" id="ARBA00007732"/>
    </source>
</evidence>
<proteinExistence type="inferred from homology"/>
<sequence>MSVPHQPPEIQPHLQSEPQPLQFFNYHEYLVNDYVPVSQSVNPKHQAIVVTNFPNIYAALGSTMYKHTRIVRIPRTFDTVDNPDLVPQFSTLELGKEPAAIIKHEETHFEVAGSANGSAFGATSLTVLSNLVAPAELVDIVSTINTHLYAAFDPYGYANAIESVVDILTATLYSKVFNGRLHTKRHLQKLHAYIDHVNETHDTFHVIQPRLNGYSSLDIRVANPLG</sequence>
<evidence type="ECO:0000256" key="4">
    <source>
        <dbReference type="ARBA" id="ARBA00018463"/>
    </source>
</evidence>
<dbReference type="GO" id="GO:0006612">
    <property type="term" value="P:protein targeting to membrane"/>
    <property type="evidence" value="ECO:0007669"/>
    <property type="project" value="TreeGrafter"/>
</dbReference>
<dbReference type="PANTHER" id="PTHR13254">
    <property type="entry name" value="GOLGI AUTOANTIGEN, GOLGIN SUBFAMILY A, 7"/>
    <property type="match status" value="1"/>
</dbReference>
<evidence type="ECO:0000256" key="6">
    <source>
        <dbReference type="ARBA" id="ARBA00023136"/>
    </source>
</evidence>
<protein>
    <recommendedName>
        <fullName evidence="4">Ras modification protein ERF4</fullName>
    </recommendedName>
</protein>
<keyword evidence="6" id="KW-0472">Membrane</keyword>
<keyword evidence="9" id="KW-1185">Reference proteome</keyword>
<evidence type="ECO:0000259" key="7">
    <source>
        <dbReference type="Pfam" id="PF10256"/>
    </source>
</evidence>
<dbReference type="GO" id="GO:0005789">
    <property type="term" value="C:endoplasmic reticulum membrane"/>
    <property type="evidence" value="ECO:0007669"/>
    <property type="project" value="UniProtKB-SubCell"/>
</dbReference>
<accession>G3B3C1</accession>
<dbReference type="GO" id="GO:0031211">
    <property type="term" value="C:endoplasmic reticulum palmitoyltransferase complex"/>
    <property type="evidence" value="ECO:0007669"/>
    <property type="project" value="TreeGrafter"/>
</dbReference>
<evidence type="ECO:0000256" key="5">
    <source>
        <dbReference type="ARBA" id="ARBA00022824"/>
    </source>
</evidence>
<evidence type="ECO:0000313" key="9">
    <source>
        <dbReference type="Proteomes" id="UP000000707"/>
    </source>
</evidence>
<name>G3B3C1_CANTC</name>
<dbReference type="Pfam" id="PF10256">
    <property type="entry name" value="Erf4"/>
    <property type="match status" value="1"/>
</dbReference>
<dbReference type="eggNOG" id="ENOG502S30T">
    <property type="taxonomic scope" value="Eukaryota"/>
</dbReference>
<dbReference type="GeneID" id="18245750"/>
<organism evidence="9">
    <name type="scientific">Candida tenuis (strain ATCC 10573 / BCRC 21748 / CBS 615 / JCM 9827 / NBRC 10315 / NRRL Y-1498 / VKM Y-70)</name>
    <name type="common">Yeast</name>
    <name type="synonym">Yamadazyma tenuis</name>
    <dbReference type="NCBI Taxonomy" id="590646"/>
    <lineage>
        <taxon>Eukaryota</taxon>
        <taxon>Fungi</taxon>
        <taxon>Dikarya</taxon>
        <taxon>Ascomycota</taxon>
        <taxon>Saccharomycotina</taxon>
        <taxon>Pichiomycetes</taxon>
        <taxon>Debaryomycetaceae</taxon>
        <taxon>Yamadazyma</taxon>
    </lineage>
</organism>
<feature type="domain" description="Golgin subfamily A member 7/ERF4" evidence="7">
    <location>
        <begin position="70"/>
        <end position="218"/>
    </location>
</feature>
<dbReference type="EMBL" id="GL996521">
    <property type="protein sequence ID" value="EGV64134.1"/>
    <property type="molecule type" value="Genomic_DNA"/>
</dbReference>
<dbReference type="InterPro" id="IPR051371">
    <property type="entry name" value="Ras_palmitoyltransferase"/>
</dbReference>
<keyword evidence="5" id="KW-0256">Endoplasmic reticulum</keyword>